<gene>
    <name evidence="2" type="ORF">ABVV53_16645</name>
</gene>
<sequence>MPSTAIRHFVYDPEVQALDVTFVTGRRYRYFGVPDHLAHEFDAAS</sequence>
<feature type="domain" description="KTSC" evidence="1">
    <location>
        <begin position="3"/>
        <end position="44"/>
    </location>
</feature>
<evidence type="ECO:0000313" key="2">
    <source>
        <dbReference type="EMBL" id="MET1757071.1"/>
    </source>
</evidence>
<proteinExistence type="predicted"/>
<reference evidence="2 3" key="1">
    <citation type="submission" date="2024-07" db="EMBL/GenBank/DDBJ databases">
        <title>Novosphingobium kalidii RD2P27.</title>
        <authorList>
            <person name="Sun J.-Q."/>
        </authorList>
    </citation>
    <scope>NUCLEOTIDE SEQUENCE [LARGE SCALE GENOMIC DNA]</scope>
    <source>
        <strain evidence="2 3">RD2P27</strain>
    </source>
</reference>
<keyword evidence="3" id="KW-1185">Reference proteome</keyword>
<dbReference type="EMBL" id="JBEWLY010000027">
    <property type="protein sequence ID" value="MET1757071.1"/>
    <property type="molecule type" value="Genomic_DNA"/>
</dbReference>
<accession>A0ABV2D5C5</accession>
<comment type="caution">
    <text evidence="2">The sequence shown here is derived from an EMBL/GenBank/DDBJ whole genome shotgun (WGS) entry which is preliminary data.</text>
</comment>
<dbReference type="Pfam" id="PF13619">
    <property type="entry name" value="KTSC"/>
    <property type="match status" value="1"/>
</dbReference>
<evidence type="ECO:0000259" key="1">
    <source>
        <dbReference type="Pfam" id="PF13619"/>
    </source>
</evidence>
<dbReference type="Proteomes" id="UP001548713">
    <property type="component" value="Unassembled WGS sequence"/>
</dbReference>
<dbReference type="InterPro" id="IPR025309">
    <property type="entry name" value="KTSC_dom"/>
</dbReference>
<evidence type="ECO:0000313" key="3">
    <source>
        <dbReference type="Proteomes" id="UP001548713"/>
    </source>
</evidence>
<organism evidence="2 3">
    <name type="scientific">Novosphingobium kalidii</name>
    <dbReference type="NCBI Taxonomy" id="3230299"/>
    <lineage>
        <taxon>Bacteria</taxon>
        <taxon>Pseudomonadati</taxon>
        <taxon>Pseudomonadota</taxon>
        <taxon>Alphaproteobacteria</taxon>
        <taxon>Sphingomonadales</taxon>
        <taxon>Sphingomonadaceae</taxon>
        <taxon>Novosphingobium</taxon>
    </lineage>
</organism>
<dbReference type="RefSeq" id="WP_353985555.1">
    <property type="nucleotide sequence ID" value="NZ_JBEWLY010000027.1"/>
</dbReference>
<name>A0ABV2D5C5_9SPHN</name>
<protein>
    <submittedName>
        <fullName evidence="2">KTSC domain-containing protein</fullName>
    </submittedName>
</protein>